<evidence type="ECO:0000259" key="1">
    <source>
        <dbReference type="PROSITE" id="PS51112"/>
    </source>
</evidence>
<organism evidence="2 3">
    <name type="scientific">Branchiostoma lanceolatum</name>
    <name type="common">Common lancelet</name>
    <name type="synonym">Amphioxus lanceolatum</name>
    <dbReference type="NCBI Taxonomy" id="7740"/>
    <lineage>
        <taxon>Eukaryota</taxon>
        <taxon>Metazoa</taxon>
        <taxon>Chordata</taxon>
        <taxon>Cephalochordata</taxon>
        <taxon>Leptocardii</taxon>
        <taxon>Amphioxiformes</taxon>
        <taxon>Branchiostomatidae</taxon>
        <taxon>Branchiostoma</taxon>
    </lineage>
</organism>
<evidence type="ECO:0000313" key="2">
    <source>
        <dbReference type="EMBL" id="CAH1245675.1"/>
    </source>
</evidence>
<dbReference type="OrthoDB" id="24630at2759"/>
<dbReference type="PROSITE" id="PS51112">
    <property type="entry name" value="AMMECR1"/>
    <property type="match status" value="1"/>
</dbReference>
<dbReference type="Proteomes" id="UP000838412">
    <property type="component" value="Chromosome 14"/>
</dbReference>
<dbReference type="InterPro" id="IPR002733">
    <property type="entry name" value="AMMECR1_domain"/>
</dbReference>
<proteinExistence type="predicted"/>
<dbReference type="InterPro" id="IPR027485">
    <property type="entry name" value="AMMECR1_N"/>
</dbReference>
<dbReference type="SUPFAM" id="SSF143447">
    <property type="entry name" value="AMMECR1-like"/>
    <property type="match status" value="1"/>
</dbReference>
<gene>
    <name evidence="2" type="primary">AMMECR1L</name>
    <name evidence="2" type="ORF">BLAG_LOCUS7921</name>
</gene>
<dbReference type="PANTHER" id="PTHR13016:SF0">
    <property type="entry name" value="AMME SYNDROME CANDIDATE GENE 1 PROTEIN"/>
    <property type="match status" value="1"/>
</dbReference>
<accession>A0A8K0EC74</accession>
<dbReference type="FunFam" id="3.30.700.20:FF:000001">
    <property type="entry name" value="AMME syndrome candidate gene 1"/>
    <property type="match status" value="1"/>
</dbReference>
<feature type="domain" description="AMMECR1" evidence="1">
    <location>
        <begin position="30"/>
        <end position="223"/>
    </location>
</feature>
<dbReference type="InterPro" id="IPR036071">
    <property type="entry name" value="AMMECR1_dom_sf"/>
</dbReference>
<dbReference type="AlphaFoldDB" id="A0A8K0EC74"/>
<dbReference type="Pfam" id="PF01871">
    <property type="entry name" value="AMMECR1"/>
    <property type="match status" value="1"/>
</dbReference>
<dbReference type="PANTHER" id="PTHR13016">
    <property type="entry name" value="AMMECR1 HOMOLOG"/>
    <property type="match status" value="1"/>
</dbReference>
<dbReference type="EMBL" id="OV696699">
    <property type="protein sequence ID" value="CAH1245675.1"/>
    <property type="molecule type" value="Genomic_DNA"/>
</dbReference>
<protein>
    <submittedName>
        <fullName evidence="2">AMMECR1L protein</fullName>
    </submittedName>
</protein>
<keyword evidence="3" id="KW-1185">Reference proteome</keyword>
<name>A0A8K0EC74_BRALA</name>
<sequence>MAGSVCDEDKHTDARRDNNGYRLSLYPINGVERRLVVSTEMCCFCFDVLYCHLHSFEQPKVPRFTNDPHSLFVAWKKGVGRRLRGCQGTFTAMNLHDGLREYAITSAQDERFAPIAEVELRKLHCSVFLLTELETADDYLDWEIGTHGIRIEFVDEDGTERAATYLPHVAREHGWSHVQTINRLLRKGGYRSLITEELRRSLKLTRYCTQRADASFMDYITYRNNNYQCQNADKHGCTS</sequence>
<dbReference type="Gene3D" id="3.30.700.20">
    <property type="entry name" value="Hypothetical protein ph0010, domain 1"/>
    <property type="match status" value="1"/>
</dbReference>
<reference evidence="2" key="1">
    <citation type="submission" date="2022-01" db="EMBL/GenBank/DDBJ databases">
        <authorList>
            <person name="Braso-Vives M."/>
        </authorList>
    </citation>
    <scope>NUCLEOTIDE SEQUENCE</scope>
</reference>
<evidence type="ECO:0000313" key="3">
    <source>
        <dbReference type="Proteomes" id="UP000838412"/>
    </source>
</evidence>
<dbReference type="InterPro" id="IPR023473">
    <property type="entry name" value="AMMECR1"/>
</dbReference>